<dbReference type="AlphaFoldDB" id="A0A5N6M9W5"/>
<feature type="region of interest" description="Disordered" evidence="1">
    <location>
        <begin position="157"/>
        <end position="237"/>
    </location>
</feature>
<organism evidence="2 3">
    <name type="scientific">Mikania micrantha</name>
    <name type="common">bitter vine</name>
    <dbReference type="NCBI Taxonomy" id="192012"/>
    <lineage>
        <taxon>Eukaryota</taxon>
        <taxon>Viridiplantae</taxon>
        <taxon>Streptophyta</taxon>
        <taxon>Embryophyta</taxon>
        <taxon>Tracheophyta</taxon>
        <taxon>Spermatophyta</taxon>
        <taxon>Magnoliopsida</taxon>
        <taxon>eudicotyledons</taxon>
        <taxon>Gunneridae</taxon>
        <taxon>Pentapetalae</taxon>
        <taxon>asterids</taxon>
        <taxon>campanulids</taxon>
        <taxon>Asterales</taxon>
        <taxon>Asteraceae</taxon>
        <taxon>Asteroideae</taxon>
        <taxon>Heliantheae alliance</taxon>
        <taxon>Eupatorieae</taxon>
        <taxon>Mikania</taxon>
    </lineage>
</organism>
<name>A0A5N6M9W5_9ASTR</name>
<evidence type="ECO:0000256" key="1">
    <source>
        <dbReference type="SAM" id="MobiDB-lite"/>
    </source>
</evidence>
<feature type="compositionally biased region" description="Pro residues" evidence="1">
    <location>
        <begin position="184"/>
        <end position="215"/>
    </location>
</feature>
<protein>
    <submittedName>
        <fullName evidence="2">Uncharacterized protein</fullName>
    </submittedName>
</protein>
<sequence>MEKKWSSRYAMAKLRVLRDGEVANLHKKIRFHHHPHSCCFQSTTPPPPSKFSSSNPQNLHFEGLTTFRSLPGTFIRVQIIFLSAGIRQNRISSLAPVASVPIAVRYQGNSDDTNETYDIISGDERWGCDRVVSEPQQWQTKERDIYIYQRIPYVMSDDTPSSSSGSDSDPSEAVSLASHTSTVPPIPPLPEPVPVPPSPPAPPIIPSPPHSPPADPVADRRHSISPPRVPAWDGLWR</sequence>
<proteinExistence type="predicted"/>
<comment type="caution">
    <text evidence="2">The sequence shown here is derived from an EMBL/GenBank/DDBJ whole genome shotgun (WGS) entry which is preliminary data.</text>
</comment>
<dbReference type="Proteomes" id="UP000326396">
    <property type="component" value="Linkage Group LG6"/>
</dbReference>
<evidence type="ECO:0000313" key="3">
    <source>
        <dbReference type="Proteomes" id="UP000326396"/>
    </source>
</evidence>
<gene>
    <name evidence="2" type="ORF">E3N88_32924</name>
</gene>
<dbReference type="EMBL" id="SZYD01000016">
    <property type="protein sequence ID" value="KAD3337404.1"/>
    <property type="molecule type" value="Genomic_DNA"/>
</dbReference>
<keyword evidence="3" id="KW-1185">Reference proteome</keyword>
<accession>A0A5N6M9W5</accession>
<evidence type="ECO:0000313" key="2">
    <source>
        <dbReference type="EMBL" id="KAD3337404.1"/>
    </source>
</evidence>
<reference evidence="2 3" key="1">
    <citation type="submission" date="2019-05" db="EMBL/GenBank/DDBJ databases">
        <title>Mikania micrantha, genome provides insights into the molecular mechanism of rapid growth.</title>
        <authorList>
            <person name="Liu B."/>
        </authorList>
    </citation>
    <scope>NUCLEOTIDE SEQUENCE [LARGE SCALE GENOMIC DNA]</scope>
    <source>
        <strain evidence="2">NLD-2019</strain>
        <tissue evidence="2">Leaf</tissue>
    </source>
</reference>
<feature type="compositionally biased region" description="Low complexity" evidence="1">
    <location>
        <begin position="157"/>
        <end position="168"/>
    </location>
</feature>